<dbReference type="OrthoDB" id="4196148at2759"/>
<keyword evidence="2" id="KW-1185">Reference proteome</keyword>
<organism evidence="1 2">
    <name type="scientific">Zopfia rhizophila CBS 207.26</name>
    <dbReference type="NCBI Taxonomy" id="1314779"/>
    <lineage>
        <taxon>Eukaryota</taxon>
        <taxon>Fungi</taxon>
        <taxon>Dikarya</taxon>
        <taxon>Ascomycota</taxon>
        <taxon>Pezizomycotina</taxon>
        <taxon>Dothideomycetes</taxon>
        <taxon>Dothideomycetes incertae sedis</taxon>
        <taxon>Zopfiaceae</taxon>
        <taxon>Zopfia</taxon>
    </lineage>
</organism>
<gene>
    <name evidence="1" type="ORF">K469DRAFT_694618</name>
</gene>
<accession>A0A6A6EP97</accession>
<sequence length="119" mass="13620">MDQQEWKTEVVGWLRDKMKGRAEEGWVWKNRKGDIIAAEGSIWVPGIETPPEPRLDVKVPLEEKDLDFLVTAWVAMIAFEAREAAKEPMTWAKFKRIAETGKGQGPSLSFGMSRGVWFR</sequence>
<evidence type="ECO:0000313" key="2">
    <source>
        <dbReference type="Proteomes" id="UP000800200"/>
    </source>
</evidence>
<protein>
    <submittedName>
        <fullName evidence="1">Uncharacterized protein</fullName>
    </submittedName>
</protein>
<name>A0A6A6EP97_9PEZI</name>
<dbReference type="EMBL" id="ML994615">
    <property type="protein sequence ID" value="KAF2192528.1"/>
    <property type="molecule type" value="Genomic_DNA"/>
</dbReference>
<evidence type="ECO:0000313" key="1">
    <source>
        <dbReference type="EMBL" id="KAF2192528.1"/>
    </source>
</evidence>
<dbReference type="AlphaFoldDB" id="A0A6A6EP97"/>
<dbReference type="Proteomes" id="UP000800200">
    <property type="component" value="Unassembled WGS sequence"/>
</dbReference>
<proteinExistence type="predicted"/>
<reference evidence="1" key="1">
    <citation type="journal article" date="2020" name="Stud. Mycol.">
        <title>101 Dothideomycetes genomes: a test case for predicting lifestyles and emergence of pathogens.</title>
        <authorList>
            <person name="Haridas S."/>
            <person name="Albert R."/>
            <person name="Binder M."/>
            <person name="Bloem J."/>
            <person name="Labutti K."/>
            <person name="Salamov A."/>
            <person name="Andreopoulos B."/>
            <person name="Baker S."/>
            <person name="Barry K."/>
            <person name="Bills G."/>
            <person name="Bluhm B."/>
            <person name="Cannon C."/>
            <person name="Castanera R."/>
            <person name="Culley D."/>
            <person name="Daum C."/>
            <person name="Ezra D."/>
            <person name="Gonzalez J."/>
            <person name="Henrissat B."/>
            <person name="Kuo A."/>
            <person name="Liang C."/>
            <person name="Lipzen A."/>
            <person name="Lutzoni F."/>
            <person name="Magnuson J."/>
            <person name="Mondo S."/>
            <person name="Nolan M."/>
            <person name="Ohm R."/>
            <person name="Pangilinan J."/>
            <person name="Park H.-J."/>
            <person name="Ramirez L."/>
            <person name="Alfaro M."/>
            <person name="Sun H."/>
            <person name="Tritt A."/>
            <person name="Yoshinaga Y."/>
            <person name="Zwiers L.-H."/>
            <person name="Turgeon B."/>
            <person name="Goodwin S."/>
            <person name="Spatafora J."/>
            <person name="Crous P."/>
            <person name="Grigoriev I."/>
        </authorList>
    </citation>
    <scope>NUCLEOTIDE SEQUENCE</scope>
    <source>
        <strain evidence="1">CBS 207.26</strain>
    </source>
</reference>